<reference evidence="1 2" key="1">
    <citation type="journal article" date="2018" name="Sci. Data">
        <title>The draft genome sequence of cork oak.</title>
        <authorList>
            <person name="Ramos A.M."/>
            <person name="Usie A."/>
            <person name="Barbosa P."/>
            <person name="Barros P.M."/>
            <person name="Capote T."/>
            <person name="Chaves I."/>
            <person name="Simoes F."/>
            <person name="Abreu I."/>
            <person name="Carrasquinho I."/>
            <person name="Faro C."/>
            <person name="Guimaraes J.B."/>
            <person name="Mendonca D."/>
            <person name="Nobrega F."/>
            <person name="Rodrigues L."/>
            <person name="Saibo N.J.M."/>
            <person name="Varela M.C."/>
            <person name="Egas C."/>
            <person name="Matos J."/>
            <person name="Miguel C.M."/>
            <person name="Oliveira M.M."/>
            <person name="Ricardo C.P."/>
            <person name="Goncalves S."/>
        </authorList>
    </citation>
    <scope>NUCLEOTIDE SEQUENCE [LARGE SCALE GENOMIC DNA]</scope>
    <source>
        <strain evidence="2">cv. HL8</strain>
    </source>
</reference>
<accession>A0AAW0IU62</accession>
<protein>
    <submittedName>
        <fullName evidence="1">Uncharacterized protein</fullName>
    </submittedName>
</protein>
<name>A0AAW0IU62_QUESU</name>
<evidence type="ECO:0000313" key="2">
    <source>
        <dbReference type="Proteomes" id="UP000237347"/>
    </source>
</evidence>
<dbReference type="AlphaFoldDB" id="A0AAW0IU62"/>
<dbReference type="EMBL" id="PKMF04000848">
    <property type="protein sequence ID" value="KAK7818003.1"/>
    <property type="molecule type" value="Genomic_DNA"/>
</dbReference>
<proteinExistence type="predicted"/>
<sequence>MYHAYIYKFRLVMVFIGTLKGLFVGSSHHRKKQVYVQTYKQLKKSLVGVGIFEYVRRKRDGVGGGENGGGEVLIS</sequence>
<keyword evidence="2" id="KW-1185">Reference proteome</keyword>
<dbReference type="Proteomes" id="UP000237347">
    <property type="component" value="Unassembled WGS sequence"/>
</dbReference>
<gene>
    <name evidence="1" type="ORF">CFP56_041860</name>
</gene>
<organism evidence="1 2">
    <name type="scientific">Quercus suber</name>
    <name type="common">Cork oak</name>
    <dbReference type="NCBI Taxonomy" id="58331"/>
    <lineage>
        <taxon>Eukaryota</taxon>
        <taxon>Viridiplantae</taxon>
        <taxon>Streptophyta</taxon>
        <taxon>Embryophyta</taxon>
        <taxon>Tracheophyta</taxon>
        <taxon>Spermatophyta</taxon>
        <taxon>Magnoliopsida</taxon>
        <taxon>eudicotyledons</taxon>
        <taxon>Gunneridae</taxon>
        <taxon>Pentapetalae</taxon>
        <taxon>rosids</taxon>
        <taxon>fabids</taxon>
        <taxon>Fagales</taxon>
        <taxon>Fagaceae</taxon>
        <taxon>Quercus</taxon>
    </lineage>
</organism>
<comment type="caution">
    <text evidence="1">The sequence shown here is derived from an EMBL/GenBank/DDBJ whole genome shotgun (WGS) entry which is preliminary data.</text>
</comment>
<evidence type="ECO:0000313" key="1">
    <source>
        <dbReference type="EMBL" id="KAK7818003.1"/>
    </source>
</evidence>